<feature type="transmembrane region" description="Helical" evidence="4">
    <location>
        <begin position="107"/>
        <end position="138"/>
    </location>
</feature>
<dbReference type="InterPro" id="IPR036890">
    <property type="entry name" value="HATPase_C_sf"/>
</dbReference>
<keyword evidence="6" id="KW-1185">Reference proteome</keyword>
<accession>A0A1B9N864</accession>
<keyword evidence="4" id="KW-0472">Membrane</keyword>
<evidence type="ECO:0000256" key="1">
    <source>
        <dbReference type="ARBA" id="ARBA00022679"/>
    </source>
</evidence>
<comment type="caution">
    <text evidence="5">The sequence shown here is derived from an EMBL/GenBank/DDBJ whole genome shotgun (WGS) entry which is preliminary data.</text>
</comment>
<gene>
    <name evidence="5" type="ORF">A7J15_10855</name>
</gene>
<dbReference type="Proteomes" id="UP000093355">
    <property type="component" value="Unassembled WGS sequence"/>
</dbReference>
<keyword evidence="1" id="KW-0808">Transferase</keyword>
<dbReference type="SUPFAM" id="SSF55874">
    <property type="entry name" value="ATPase domain of HSP90 chaperone/DNA topoisomerase II/histidine kinase"/>
    <property type="match status" value="1"/>
</dbReference>
<feature type="transmembrane region" description="Helical" evidence="4">
    <location>
        <begin position="76"/>
        <end position="95"/>
    </location>
</feature>
<feature type="transmembrane region" description="Helical" evidence="4">
    <location>
        <begin position="158"/>
        <end position="178"/>
    </location>
</feature>
<proteinExistence type="predicted"/>
<evidence type="ECO:0000256" key="3">
    <source>
        <dbReference type="ARBA" id="ARBA00023012"/>
    </source>
</evidence>
<dbReference type="GO" id="GO:0000160">
    <property type="term" value="P:phosphorelay signal transduction system"/>
    <property type="evidence" value="ECO:0007669"/>
    <property type="project" value="UniProtKB-KW"/>
</dbReference>
<dbReference type="AlphaFoldDB" id="A0A1B9N864"/>
<evidence type="ECO:0008006" key="7">
    <source>
        <dbReference type="Google" id="ProtNLM"/>
    </source>
</evidence>
<evidence type="ECO:0000313" key="5">
    <source>
        <dbReference type="EMBL" id="OCG72724.1"/>
    </source>
</evidence>
<dbReference type="EMBL" id="LXMD01000029">
    <property type="protein sequence ID" value="OCG72724.1"/>
    <property type="molecule type" value="Genomic_DNA"/>
</dbReference>
<dbReference type="InterPro" id="IPR050482">
    <property type="entry name" value="Sensor_HK_TwoCompSys"/>
</dbReference>
<keyword evidence="4" id="KW-1133">Transmembrane helix</keyword>
<name>A0A1B9N864_9MICO</name>
<evidence type="ECO:0000256" key="2">
    <source>
        <dbReference type="ARBA" id="ARBA00022777"/>
    </source>
</evidence>
<feature type="transmembrane region" description="Helical" evidence="4">
    <location>
        <begin position="21"/>
        <end position="40"/>
    </location>
</feature>
<evidence type="ECO:0000256" key="4">
    <source>
        <dbReference type="SAM" id="Phobius"/>
    </source>
</evidence>
<dbReference type="PANTHER" id="PTHR24421:SF61">
    <property type="entry name" value="OXYGEN SENSOR HISTIDINE KINASE NREB"/>
    <property type="match status" value="1"/>
</dbReference>
<protein>
    <recommendedName>
        <fullName evidence="7">ATP-binding protein</fullName>
    </recommendedName>
</protein>
<keyword evidence="3" id="KW-0902">Two-component regulatory system</keyword>
<reference evidence="5 6" key="1">
    <citation type="submission" date="2016-05" db="EMBL/GenBank/DDBJ databases">
        <authorList>
            <person name="Lavstsen T."/>
            <person name="Jespersen J.S."/>
        </authorList>
    </citation>
    <scope>NUCLEOTIDE SEQUENCE [LARGE SCALE GENOMIC DNA]</scope>
    <source>
        <strain evidence="5 6">YLB-01</strain>
    </source>
</reference>
<keyword evidence="2" id="KW-0418">Kinase</keyword>
<organism evidence="5 6">
    <name type="scientific">Microbacterium sediminis</name>
    <dbReference type="NCBI Taxonomy" id="904291"/>
    <lineage>
        <taxon>Bacteria</taxon>
        <taxon>Bacillati</taxon>
        <taxon>Actinomycetota</taxon>
        <taxon>Actinomycetes</taxon>
        <taxon>Micrococcales</taxon>
        <taxon>Microbacteriaceae</taxon>
        <taxon>Microbacterium</taxon>
    </lineage>
</organism>
<keyword evidence="4" id="KW-0812">Transmembrane</keyword>
<feature type="transmembrane region" description="Helical" evidence="4">
    <location>
        <begin position="52"/>
        <end position="69"/>
    </location>
</feature>
<dbReference type="GO" id="GO:0016301">
    <property type="term" value="F:kinase activity"/>
    <property type="evidence" value="ECO:0007669"/>
    <property type="project" value="UniProtKB-KW"/>
</dbReference>
<dbReference type="PANTHER" id="PTHR24421">
    <property type="entry name" value="NITRATE/NITRITE SENSOR PROTEIN NARX-RELATED"/>
    <property type="match status" value="1"/>
</dbReference>
<dbReference type="STRING" id="904291.A7J15_10855"/>
<dbReference type="Gene3D" id="3.30.565.10">
    <property type="entry name" value="Histidine kinase-like ATPase, C-terminal domain"/>
    <property type="match status" value="1"/>
</dbReference>
<evidence type="ECO:0000313" key="6">
    <source>
        <dbReference type="Proteomes" id="UP000093355"/>
    </source>
</evidence>
<sequence length="398" mass="42208">MPQASARETPGRFTRARFERILQLLTGVGAGVLGVQALIVAVTADGVPMDPLLAIALFASLGLMVVACLAGFGARLFATVFALGFPVILLVWGLSDRADPDPHLQPAPFYLLTVSAAAAVVGLPLRGQIAVVAAVHWLYANIRLIRGGWSLEIWESTVYDVSIALLLGILVLVLAWMYRGIATGVDEARAQVVETYTAARVAEASESERVEIAALMHDSVLAALIAAERARSPRERELAVAMAREALNRLANAESDDPQGSDDDVSAEQIARELEARAGELGSELTVDRRIEPDARVFPGRPARAIALAATQALANAVQHADAEGLAVRLVADARSIEVWVEDEGPGLDFDAIEADRLGIRGSIIARMSAVGGSADIHTGAHGTMVVVSWAEQIEEEP</sequence>